<name>A0A382T791_9ZZZZ</name>
<dbReference type="Pfam" id="PF13542">
    <property type="entry name" value="HTH_Tnp_ISL3"/>
    <property type="match status" value="1"/>
</dbReference>
<dbReference type="EMBL" id="UINC01134462">
    <property type="protein sequence ID" value="SVD18019.1"/>
    <property type="molecule type" value="Genomic_DNA"/>
</dbReference>
<reference evidence="2" key="1">
    <citation type="submission" date="2018-05" db="EMBL/GenBank/DDBJ databases">
        <authorList>
            <person name="Lanie J.A."/>
            <person name="Ng W.-L."/>
            <person name="Kazmierczak K.M."/>
            <person name="Andrzejewski T.M."/>
            <person name="Davidsen T.M."/>
            <person name="Wayne K.J."/>
            <person name="Tettelin H."/>
            <person name="Glass J.I."/>
            <person name="Rusch D."/>
            <person name="Podicherti R."/>
            <person name="Tsui H.-C.T."/>
            <person name="Winkler M.E."/>
        </authorList>
    </citation>
    <scope>NUCLEOTIDE SEQUENCE</scope>
</reference>
<protein>
    <recommendedName>
        <fullName evidence="1">Transposase IS204/IS1001/IS1096/IS1165 helix-turn-helix domain-containing protein</fullName>
    </recommendedName>
</protein>
<dbReference type="InterPro" id="IPR032877">
    <property type="entry name" value="Transposase_HTH"/>
</dbReference>
<accession>A0A382T791</accession>
<proteinExistence type="predicted"/>
<feature type="domain" description="Transposase IS204/IS1001/IS1096/IS1165 helix-turn-helix" evidence="1">
    <location>
        <begin position="98"/>
        <end position="137"/>
    </location>
</feature>
<feature type="non-terminal residue" evidence="2">
    <location>
        <position position="203"/>
    </location>
</feature>
<organism evidence="2">
    <name type="scientific">marine metagenome</name>
    <dbReference type="NCBI Taxonomy" id="408172"/>
    <lineage>
        <taxon>unclassified sequences</taxon>
        <taxon>metagenomes</taxon>
        <taxon>ecological metagenomes</taxon>
    </lineage>
</organism>
<dbReference type="PANTHER" id="PTHR33498">
    <property type="entry name" value="TRANSPOSASE FOR INSERTION SEQUENCE ELEMENT IS1557"/>
    <property type="match status" value="1"/>
</dbReference>
<evidence type="ECO:0000259" key="1">
    <source>
        <dbReference type="Pfam" id="PF13542"/>
    </source>
</evidence>
<evidence type="ECO:0000313" key="2">
    <source>
        <dbReference type="EMBL" id="SVD18019.1"/>
    </source>
</evidence>
<sequence length="203" mass="23508">MSISILQHTQGIQGYQLHRSEFKGGYYIAHISKKPTKQQCVNCRSFNVTATYINERIIKALPMGRKQTRFSLKMHRLFCRDCQAYRMENIQFLSASTSRVSKCLERTVLELRKHMCIKAVADHYDLHWSTVKNIEKKHLHKKYKYIPLKNVKSIGIDEVHMGKKLGEKGYLTIVRDLDSGAVLFVGKGKKGSCLDEFAEKLKR</sequence>
<gene>
    <name evidence="2" type="ORF">METZ01_LOCUS370873</name>
</gene>
<dbReference type="InterPro" id="IPR047951">
    <property type="entry name" value="Transpos_ISL3"/>
</dbReference>
<dbReference type="PANTHER" id="PTHR33498:SF1">
    <property type="entry name" value="TRANSPOSASE FOR INSERTION SEQUENCE ELEMENT IS1557"/>
    <property type="match status" value="1"/>
</dbReference>
<dbReference type="AlphaFoldDB" id="A0A382T791"/>